<dbReference type="PANTHER" id="PTHR42715:SF10">
    <property type="entry name" value="BETA-GLUCOSIDASE"/>
    <property type="match status" value="1"/>
</dbReference>
<comment type="catalytic activity">
    <reaction evidence="1">
        <text>Hydrolysis of terminal, non-reducing beta-D-glucosyl residues with release of beta-D-glucose.</text>
        <dbReference type="EC" id="3.2.1.21"/>
    </reaction>
</comment>
<evidence type="ECO:0000313" key="8">
    <source>
        <dbReference type="Proteomes" id="UP001385951"/>
    </source>
</evidence>
<evidence type="ECO:0000259" key="6">
    <source>
        <dbReference type="Pfam" id="PF00933"/>
    </source>
</evidence>
<keyword evidence="5" id="KW-0326">Glycosidase</keyword>
<evidence type="ECO:0000256" key="4">
    <source>
        <dbReference type="ARBA" id="ARBA00022801"/>
    </source>
</evidence>
<keyword evidence="8" id="KW-1185">Reference proteome</keyword>
<evidence type="ECO:0000256" key="5">
    <source>
        <dbReference type="ARBA" id="ARBA00023295"/>
    </source>
</evidence>
<dbReference type="InterPro" id="IPR050288">
    <property type="entry name" value="Cellulose_deg_GH3"/>
</dbReference>
<dbReference type="InterPro" id="IPR001764">
    <property type="entry name" value="Glyco_hydro_3_N"/>
</dbReference>
<comment type="caution">
    <text evidence="7">The sequence shown here is derived from an EMBL/GenBank/DDBJ whole genome shotgun (WGS) entry which is preliminary data.</text>
</comment>
<dbReference type="InterPro" id="IPR017853">
    <property type="entry name" value="GH"/>
</dbReference>
<evidence type="ECO:0000256" key="3">
    <source>
        <dbReference type="ARBA" id="ARBA00012744"/>
    </source>
</evidence>
<proteinExistence type="inferred from homology"/>
<organism evidence="7 8">
    <name type="scientific">Cerrena zonata</name>
    <dbReference type="NCBI Taxonomy" id="2478898"/>
    <lineage>
        <taxon>Eukaryota</taxon>
        <taxon>Fungi</taxon>
        <taxon>Dikarya</taxon>
        <taxon>Basidiomycota</taxon>
        <taxon>Agaricomycotina</taxon>
        <taxon>Agaricomycetes</taxon>
        <taxon>Polyporales</taxon>
        <taxon>Cerrenaceae</taxon>
        <taxon>Cerrena</taxon>
    </lineage>
</organism>
<dbReference type="InterPro" id="IPR036962">
    <property type="entry name" value="Glyco_hydro_3_N_sf"/>
</dbReference>
<dbReference type="EMBL" id="JASBNA010000001">
    <property type="protein sequence ID" value="KAK7695389.1"/>
    <property type="molecule type" value="Genomic_DNA"/>
</dbReference>
<dbReference type="SUPFAM" id="SSF51445">
    <property type="entry name" value="(Trans)glycosidases"/>
    <property type="match status" value="1"/>
</dbReference>
<feature type="domain" description="Glycoside hydrolase family 3 N-terminal" evidence="6">
    <location>
        <begin position="39"/>
        <end position="153"/>
    </location>
</feature>
<evidence type="ECO:0000256" key="1">
    <source>
        <dbReference type="ARBA" id="ARBA00000448"/>
    </source>
</evidence>
<evidence type="ECO:0000313" key="7">
    <source>
        <dbReference type="EMBL" id="KAK7695389.1"/>
    </source>
</evidence>
<dbReference type="GO" id="GO:0008422">
    <property type="term" value="F:beta-glucosidase activity"/>
    <property type="evidence" value="ECO:0007669"/>
    <property type="project" value="UniProtKB-EC"/>
</dbReference>
<gene>
    <name evidence="7" type="ORF">QCA50_000025</name>
</gene>
<reference evidence="7 8" key="1">
    <citation type="submission" date="2022-09" db="EMBL/GenBank/DDBJ databases">
        <authorList>
            <person name="Palmer J.M."/>
        </authorList>
    </citation>
    <scope>NUCLEOTIDE SEQUENCE [LARGE SCALE GENOMIC DNA]</scope>
    <source>
        <strain evidence="7 8">DSM 7382</strain>
    </source>
</reference>
<sequence length="164" mass="17715">MTNTTFDVEETLEKLSLPQKIKLLAGLGWWHTEPIPEAGIPSVRMSDGPNGVRGTRFFNGIPSNCFPSSTGLGSSFDIDLARRVGEALGDECRAKGDHILLGPTVNTQRSPLGGRGFESFSEDPQLNGLIAAAYINGLQSTGIAATIKHFVANDQEYQRYCSTQ</sequence>
<protein>
    <recommendedName>
        <fullName evidence="3">beta-glucosidase</fullName>
        <ecNumber evidence="3">3.2.1.21</ecNumber>
    </recommendedName>
</protein>
<dbReference type="Gene3D" id="3.20.20.300">
    <property type="entry name" value="Glycoside hydrolase, family 3, N-terminal domain"/>
    <property type="match status" value="1"/>
</dbReference>
<comment type="similarity">
    <text evidence="2">Belongs to the glycosyl hydrolase 3 family.</text>
</comment>
<dbReference type="AlphaFoldDB" id="A0AAW0GVU5"/>
<accession>A0AAW0GVU5</accession>
<dbReference type="EC" id="3.2.1.21" evidence="3"/>
<name>A0AAW0GVU5_9APHY</name>
<dbReference type="Proteomes" id="UP001385951">
    <property type="component" value="Unassembled WGS sequence"/>
</dbReference>
<dbReference type="GO" id="GO:0009251">
    <property type="term" value="P:glucan catabolic process"/>
    <property type="evidence" value="ECO:0007669"/>
    <property type="project" value="TreeGrafter"/>
</dbReference>
<dbReference type="PANTHER" id="PTHR42715">
    <property type="entry name" value="BETA-GLUCOSIDASE"/>
    <property type="match status" value="1"/>
</dbReference>
<dbReference type="PRINTS" id="PR00133">
    <property type="entry name" value="GLHYDRLASE3"/>
</dbReference>
<evidence type="ECO:0000256" key="2">
    <source>
        <dbReference type="ARBA" id="ARBA00005336"/>
    </source>
</evidence>
<keyword evidence="4" id="KW-0378">Hydrolase</keyword>
<dbReference type="Pfam" id="PF00933">
    <property type="entry name" value="Glyco_hydro_3"/>
    <property type="match status" value="1"/>
</dbReference>